<dbReference type="InterPro" id="IPR036390">
    <property type="entry name" value="WH_DNA-bd_sf"/>
</dbReference>
<comment type="caution">
    <text evidence="2">The sequence shown here is derived from an EMBL/GenBank/DDBJ whole genome shotgun (WGS) entry which is preliminary data.</text>
</comment>
<gene>
    <name evidence="2" type="ORF">CLN94_12730</name>
</gene>
<proteinExistence type="predicted"/>
<protein>
    <submittedName>
        <fullName evidence="2">Rrf2 family transcriptional regulator</fullName>
    </submittedName>
</protein>
<dbReference type="PANTHER" id="PTHR33221:SF4">
    <property type="entry name" value="HTH-TYPE TRANSCRIPTIONAL REPRESSOR NSRR"/>
    <property type="match status" value="1"/>
</dbReference>
<dbReference type="Proteomes" id="UP000243507">
    <property type="component" value="Unassembled WGS sequence"/>
</dbReference>
<sequence length="166" mass="18140">MRLTTRTNLAMRVLMFCAVNPSIIVRKHEIAAACNASENHLAQVVNTLAQQGFIATQRGRSGGLRLARPMDQIAVGEVLRAFEADLPFAECFDLTTNTCPLHEACMFREALLEALDAFYSALDRKSLADLVEDNEALEQLLALPSAETIPVCGMRRPAPRVAAEVA</sequence>
<dbReference type="PANTHER" id="PTHR33221">
    <property type="entry name" value="WINGED HELIX-TURN-HELIX TRANSCRIPTIONAL REGULATOR, RRF2 FAMILY"/>
    <property type="match status" value="1"/>
</dbReference>
<dbReference type="Gene3D" id="1.10.10.10">
    <property type="entry name" value="Winged helix-like DNA-binding domain superfamily/Winged helix DNA-binding domain"/>
    <property type="match status" value="1"/>
</dbReference>
<dbReference type="GO" id="GO:0005829">
    <property type="term" value="C:cytosol"/>
    <property type="evidence" value="ECO:0007669"/>
    <property type="project" value="TreeGrafter"/>
</dbReference>
<organism evidence="2 3">
    <name type="scientific">Pseudothioclava arenosa</name>
    <dbReference type="NCBI Taxonomy" id="1795308"/>
    <lineage>
        <taxon>Bacteria</taxon>
        <taxon>Pseudomonadati</taxon>
        <taxon>Pseudomonadota</taxon>
        <taxon>Alphaproteobacteria</taxon>
        <taxon>Rhodobacterales</taxon>
        <taxon>Paracoccaceae</taxon>
        <taxon>Pseudothioclava</taxon>
    </lineage>
</organism>
<dbReference type="EMBL" id="NTJD01000010">
    <property type="protein sequence ID" value="PCD75763.1"/>
    <property type="molecule type" value="Genomic_DNA"/>
</dbReference>
<dbReference type="InterPro" id="IPR000944">
    <property type="entry name" value="Tscrpt_reg_Rrf2"/>
</dbReference>
<keyword evidence="3" id="KW-1185">Reference proteome</keyword>
<dbReference type="GO" id="GO:0003677">
    <property type="term" value="F:DNA binding"/>
    <property type="evidence" value="ECO:0007669"/>
    <property type="project" value="UniProtKB-KW"/>
</dbReference>
<dbReference type="GO" id="GO:0003700">
    <property type="term" value="F:DNA-binding transcription factor activity"/>
    <property type="evidence" value="ECO:0007669"/>
    <property type="project" value="TreeGrafter"/>
</dbReference>
<dbReference type="PROSITE" id="PS51197">
    <property type="entry name" value="HTH_RRF2_2"/>
    <property type="match status" value="1"/>
</dbReference>
<keyword evidence="1" id="KW-0238">DNA-binding</keyword>
<dbReference type="OrthoDB" id="9795923at2"/>
<evidence type="ECO:0000313" key="3">
    <source>
        <dbReference type="Proteomes" id="UP000243507"/>
    </source>
</evidence>
<reference evidence="2 3" key="1">
    <citation type="submission" date="2017-09" db="EMBL/GenBank/DDBJ databases">
        <title>A multilocus sequence analysis scheme for characterization of bacteria in the genus Thioclava.</title>
        <authorList>
            <person name="Liu Y."/>
            <person name="Shao Z."/>
        </authorList>
    </citation>
    <scope>NUCLEOTIDE SEQUENCE [LARGE SCALE GENOMIC DNA]</scope>
    <source>
        <strain evidence="2 3">CAU 1312</strain>
    </source>
</reference>
<evidence type="ECO:0000313" key="2">
    <source>
        <dbReference type="EMBL" id="PCD75763.1"/>
    </source>
</evidence>
<dbReference type="AlphaFoldDB" id="A0A2A4CI69"/>
<dbReference type="RefSeq" id="WP_096434326.1">
    <property type="nucleotide sequence ID" value="NZ_NTJD01000010.1"/>
</dbReference>
<dbReference type="InterPro" id="IPR036388">
    <property type="entry name" value="WH-like_DNA-bd_sf"/>
</dbReference>
<name>A0A2A4CI69_9RHOB</name>
<evidence type="ECO:0000256" key="1">
    <source>
        <dbReference type="ARBA" id="ARBA00023125"/>
    </source>
</evidence>
<dbReference type="Pfam" id="PF02082">
    <property type="entry name" value="Rrf2"/>
    <property type="match status" value="1"/>
</dbReference>
<dbReference type="SUPFAM" id="SSF46785">
    <property type="entry name" value="Winged helix' DNA-binding domain"/>
    <property type="match status" value="1"/>
</dbReference>
<accession>A0A2A4CI69</accession>
<dbReference type="NCBIfam" id="TIGR00738">
    <property type="entry name" value="rrf2_super"/>
    <property type="match status" value="1"/>
</dbReference>